<gene>
    <name evidence="2" type="ORF">TAO_0812</name>
</gene>
<dbReference type="Gene3D" id="3.90.550.10">
    <property type="entry name" value="Spore Coat Polysaccharide Biosynthesis Protein SpsA, Chain A"/>
    <property type="match status" value="1"/>
</dbReference>
<sequence length="293" mass="33690">MSNTKKLPTISMVTPSFNQGDFVEWTVQSVLSQRYPKLEYIFMDGGSTDQTLTRIAPYRHQFSHFVSATDEGQSAAIAEGFNCSTGEIMAYLNSDDVLLPGALNFVADYFHRHPDVDCIYSHRCIINEINQIVGHWILPQHSDFLMRPWDLIPQETCFWRRRLFTEAGNLDSSYHFAMDYDLFVRYMDIGKFKRVNRFLAAFRVHQRAKTATQLATVGKREIERVRQNHHIQLLPLVGQFFSLWVQLRSAFFIRTGQSLPGLPPGLSFDLNTLWGNLDLQERSMGKKSVGDNG</sequence>
<dbReference type="RefSeq" id="WP_231910576.1">
    <property type="nucleotide sequence ID" value="NZ_AP014836.1"/>
</dbReference>
<organism evidence="2 3">
    <name type="scientific">Candidatus Nitrosoglobus terrae</name>
    <dbReference type="NCBI Taxonomy" id="1630141"/>
    <lineage>
        <taxon>Bacteria</taxon>
        <taxon>Pseudomonadati</taxon>
        <taxon>Pseudomonadota</taxon>
        <taxon>Gammaproteobacteria</taxon>
        <taxon>Chromatiales</taxon>
        <taxon>Chromatiaceae</taxon>
        <taxon>Candidatus Nitrosoglobus</taxon>
    </lineage>
</organism>
<feature type="domain" description="Glycosyltransferase 2-like" evidence="1">
    <location>
        <begin position="11"/>
        <end position="137"/>
    </location>
</feature>
<dbReference type="PANTHER" id="PTHR22916">
    <property type="entry name" value="GLYCOSYLTRANSFERASE"/>
    <property type="match status" value="1"/>
</dbReference>
<proteinExistence type="predicted"/>
<dbReference type="InterPro" id="IPR001173">
    <property type="entry name" value="Glyco_trans_2-like"/>
</dbReference>
<name>A0A1Q2SM31_9GAMM</name>
<evidence type="ECO:0000313" key="3">
    <source>
        <dbReference type="Proteomes" id="UP000243679"/>
    </source>
</evidence>
<evidence type="ECO:0000259" key="1">
    <source>
        <dbReference type="Pfam" id="PF00535"/>
    </source>
</evidence>
<dbReference type="Proteomes" id="UP000243679">
    <property type="component" value="Chromosome"/>
</dbReference>
<dbReference type="CDD" id="cd06433">
    <property type="entry name" value="GT_2_WfgS_like"/>
    <property type="match status" value="1"/>
</dbReference>
<accession>A0A1Q2SM31</accession>
<keyword evidence="2" id="KW-0808">Transferase</keyword>
<dbReference type="InterPro" id="IPR029044">
    <property type="entry name" value="Nucleotide-diphossugar_trans"/>
</dbReference>
<dbReference type="PANTHER" id="PTHR22916:SF65">
    <property type="entry name" value="SLR1065 PROTEIN"/>
    <property type="match status" value="1"/>
</dbReference>
<reference evidence="2 3" key="1">
    <citation type="journal article" date="2017" name="ISME J.">
        <title>An acid-tolerant ammonia-oxidizing ?-proteobacterium from soil.</title>
        <authorList>
            <person name="Hayatsu M."/>
            <person name="Tago K."/>
            <person name="Uchiyama I."/>
            <person name="Toyoda A."/>
            <person name="Wang Y."/>
            <person name="Shimomura Y."/>
            <person name="Okubo T."/>
            <person name="Kurisu F."/>
            <person name="Hirono Y."/>
            <person name="Nonaka K."/>
            <person name="Akiyama H."/>
            <person name="Itoh T."/>
            <person name="Takami H."/>
        </authorList>
    </citation>
    <scope>NUCLEOTIDE SEQUENCE [LARGE SCALE GENOMIC DNA]</scope>
    <source>
        <strain evidence="2 3">TAO100</strain>
    </source>
</reference>
<dbReference type="GO" id="GO:0016758">
    <property type="term" value="F:hexosyltransferase activity"/>
    <property type="evidence" value="ECO:0007669"/>
    <property type="project" value="UniProtKB-ARBA"/>
</dbReference>
<dbReference type="Pfam" id="PF00535">
    <property type="entry name" value="Glycos_transf_2"/>
    <property type="match status" value="1"/>
</dbReference>
<dbReference type="EMBL" id="AP014836">
    <property type="protein sequence ID" value="BAW80182.1"/>
    <property type="molecule type" value="Genomic_DNA"/>
</dbReference>
<dbReference type="KEGG" id="ntt:TAO_0812"/>
<dbReference type="AlphaFoldDB" id="A0A1Q2SM31"/>
<keyword evidence="3" id="KW-1185">Reference proteome</keyword>
<protein>
    <submittedName>
        <fullName evidence="2">Glycosyltransferase</fullName>
    </submittedName>
</protein>
<dbReference type="SUPFAM" id="SSF53448">
    <property type="entry name" value="Nucleotide-diphospho-sugar transferases"/>
    <property type="match status" value="1"/>
</dbReference>
<evidence type="ECO:0000313" key="2">
    <source>
        <dbReference type="EMBL" id="BAW80182.1"/>
    </source>
</evidence>